<gene>
    <name evidence="1" type="ORF">D2E76_16400</name>
</gene>
<evidence type="ECO:0000313" key="2">
    <source>
        <dbReference type="Proteomes" id="UP000284557"/>
    </source>
</evidence>
<proteinExistence type="predicted"/>
<organism evidence="1 2">
    <name type="scientific">Mycobacteroides abscessus</name>
    <dbReference type="NCBI Taxonomy" id="36809"/>
    <lineage>
        <taxon>Bacteria</taxon>
        <taxon>Bacillati</taxon>
        <taxon>Actinomycetota</taxon>
        <taxon>Actinomycetes</taxon>
        <taxon>Mycobacteriales</taxon>
        <taxon>Mycobacteriaceae</taxon>
        <taxon>Mycobacteroides</taxon>
    </lineage>
</organism>
<protein>
    <recommendedName>
        <fullName evidence="3">Sce7726 family protein</fullName>
    </recommendedName>
</protein>
<dbReference type="InterPro" id="IPR047729">
    <property type="entry name" value="Sce7726-like"/>
</dbReference>
<dbReference type="NCBIfam" id="NF033832">
    <property type="entry name" value="sce7726_fam"/>
    <property type="match status" value="1"/>
</dbReference>
<reference evidence="1 2" key="1">
    <citation type="submission" date="2018-08" db="EMBL/GenBank/DDBJ databases">
        <title>Linezolid Resistance in Mycobacterium abscessus: MIC Distribution and Comprehensive Investigation of Resistance Mechanisms.</title>
        <authorList>
            <person name="Ye M."/>
            <person name="Xu L."/>
            <person name="Zou Y."/>
            <person name="Li B."/>
            <person name="Guo Q."/>
            <person name="Zhang Y."/>
            <person name="Zhan M."/>
            <person name="Xu B."/>
            <person name="Yu F."/>
            <person name="Zhang Z."/>
            <person name="Chu H."/>
        </authorList>
    </citation>
    <scope>NUCLEOTIDE SEQUENCE [LARGE SCALE GENOMIC DNA]</scope>
    <source>
        <strain evidence="1 2">G143</strain>
    </source>
</reference>
<sequence length="294" mass="32110">MASPRELSAAFSTRVVRELSRPTPARWAWERVAPITALVGADAPLSVAFDAAYEVMVGEYRCEYVYKTALVRHVGESSPTAHSMIGLPVFLSIADVVVADRSVSAFEIKTDLDSYSRLELQLFSYASCFEHINVVTSVAKVSRVLAVVPDHVGVIALDESAALIPVRPSVGGYSRLEIRSLFQVLRQSERLAVLGRLLDYTADVPNALLYRRTAELFTKIPIEDVYPEFVAELRCRDAGKRAAAARASLPGSLVAAASGLNLSGVAWRRLGQLLQRPCGELRGFPLSGTKLMFK</sequence>
<comment type="caution">
    <text evidence="1">The sequence shown here is derived from an EMBL/GenBank/DDBJ whole genome shotgun (WGS) entry which is preliminary data.</text>
</comment>
<accession>A0ABD7HMG0</accession>
<evidence type="ECO:0000313" key="1">
    <source>
        <dbReference type="EMBL" id="RIT36910.1"/>
    </source>
</evidence>
<dbReference type="Proteomes" id="UP000284557">
    <property type="component" value="Unassembled WGS sequence"/>
</dbReference>
<dbReference type="AlphaFoldDB" id="A0ABD7HMG0"/>
<name>A0ABD7HMG0_9MYCO</name>
<evidence type="ECO:0008006" key="3">
    <source>
        <dbReference type="Google" id="ProtNLM"/>
    </source>
</evidence>
<dbReference type="EMBL" id="QXBN01000012">
    <property type="protein sequence ID" value="RIT36910.1"/>
    <property type="molecule type" value="Genomic_DNA"/>
</dbReference>